<evidence type="ECO:0000313" key="2">
    <source>
        <dbReference type="Proteomes" id="UP000033882"/>
    </source>
</evidence>
<dbReference type="SUPFAM" id="SSF102405">
    <property type="entry name" value="MCP/YpsA-like"/>
    <property type="match status" value="1"/>
</dbReference>
<organism evidence="1 2">
    <name type="scientific">Candidatus Wolfebacteria bacterium GW2011_GWA2_47_9b</name>
    <dbReference type="NCBI Taxonomy" id="1619005"/>
    <lineage>
        <taxon>Bacteria</taxon>
        <taxon>Candidatus Wolfeibacteriota</taxon>
    </lineage>
</organism>
<dbReference type="AlphaFoldDB" id="A0A0G1U533"/>
<protein>
    <submittedName>
        <fullName evidence="1">Uncharacterized protein</fullName>
    </submittedName>
</protein>
<reference evidence="1 2" key="1">
    <citation type="journal article" date="2015" name="Nature">
        <title>rRNA introns, odd ribosomes, and small enigmatic genomes across a large radiation of phyla.</title>
        <authorList>
            <person name="Brown C.T."/>
            <person name="Hug L.A."/>
            <person name="Thomas B.C."/>
            <person name="Sharon I."/>
            <person name="Castelle C.J."/>
            <person name="Singh A."/>
            <person name="Wilkins M.J."/>
            <person name="Williams K.H."/>
            <person name="Banfield J.F."/>
        </authorList>
    </citation>
    <scope>NUCLEOTIDE SEQUENCE [LARGE SCALE GENOMIC DNA]</scope>
</reference>
<dbReference type="Proteomes" id="UP000033882">
    <property type="component" value="Unassembled WGS sequence"/>
</dbReference>
<evidence type="ECO:0000313" key="1">
    <source>
        <dbReference type="EMBL" id="KKU89181.1"/>
    </source>
</evidence>
<comment type="caution">
    <text evidence="1">The sequence shown here is derived from an EMBL/GenBank/DDBJ whole genome shotgun (WGS) entry which is preliminary data.</text>
</comment>
<dbReference type="EMBL" id="LCPB01000018">
    <property type="protein sequence ID" value="KKU89181.1"/>
    <property type="molecule type" value="Genomic_DNA"/>
</dbReference>
<sequence length="218" mass="23863">MERYNDLFINTPESLEKYLKAKTIVSILGGTKSEKGAEVIGRDVAKSGYSIKTGGYAAGAMKGGLIGGAEGLALKEKSDFKQKIEGVTSADFSPIESATKGKDIEIEVAEDPYDRLKSLIRGSDIVVITEGSIGTELETYASFAFEIELEILNSGRSSKPIIFVGEHVKEKIVSIPKFAEYIDKSENIIFVNTPEEAIDQVDILFGKIKDKKRREVDM</sequence>
<gene>
    <name evidence="1" type="ORF">UY19_C0018G0026</name>
</gene>
<proteinExistence type="predicted"/>
<name>A0A0G1U533_9BACT</name>
<accession>A0A0G1U533</accession>
<dbReference type="Gene3D" id="3.40.50.450">
    <property type="match status" value="1"/>
</dbReference>